<reference evidence="14" key="1">
    <citation type="submission" date="2025-08" db="UniProtKB">
        <authorList>
            <consortium name="RefSeq"/>
        </authorList>
    </citation>
    <scope>IDENTIFICATION</scope>
    <source>
        <tissue evidence="14">Spleen</tissue>
    </source>
</reference>
<dbReference type="PANTHER" id="PTHR47142">
    <property type="entry name" value="BETA-CATENIN-INTERACTING PROTEIN 1"/>
    <property type="match status" value="1"/>
</dbReference>
<dbReference type="FunFam" id="1.10.10.490:FF:000001">
    <property type="entry name" value="beta-catenin-interacting protein 1"/>
    <property type="match status" value="1"/>
</dbReference>
<dbReference type="GO" id="GO:0005634">
    <property type="term" value="C:nucleus"/>
    <property type="evidence" value="ECO:0007669"/>
    <property type="project" value="UniProtKB-SubCell"/>
</dbReference>
<name>A0A6J3QAQ0_TURTR</name>
<evidence type="ECO:0000256" key="5">
    <source>
        <dbReference type="ARBA" id="ARBA00022553"/>
    </source>
</evidence>
<evidence type="ECO:0000256" key="9">
    <source>
        <dbReference type="ARBA" id="ARBA00061903"/>
    </source>
</evidence>
<evidence type="ECO:0000313" key="13">
    <source>
        <dbReference type="Proteomes" id="UP000245320"/>
    </source>
</evidence>
<organism evidence="13 14">
    <name type="scientific">Tursiops truncatus</name>
    <name type="common">Atlantic bottle-nosed dolphin</name>
    <name type="synonym">Delphinus truncatus</name>
    <dbReference type="NCBI Taxonomy" id="9739"/>
    <lineage>
        <taxon>Eukaryota</taxon>
        <taxon>Metazoa</taxon>
        <taxon>Chordata</taxon>
        <taxon>Craniata</taxon>
        <taxon>Vertebrata</taxon>
        <taxon>Euteleostomi</taxon>
        <taxon>Mammalia</taxon>
        <taxon>Eutheria</taxon>
        <taxon>Laurasiatheria</taxon>
        <taxon>Artiodactyla</taxon>
        <taxon>Whippomorpha</taxon>
        <taxon>Cetacea</taxon>
        <taxon>Odontoceti</taxon>
        <taxon>Delphinidae</taxon>
        <taxon>Tursiops</taxon>
    </lineage>
</organism>
<dbReference type="AlphaFoldDB" id="A0A6J3QAQ0"/>
<dbReference type="GO" id="GO:0008013">
    <property type="term" value="F:beta-catenin binding"/>
    <property type="evidence" value="ECO:0007669"/>
    <property type="project" value="InterPro"/>
</dbReference>
<evidence type="ECO:0000256" key="6">
    <source>
        <dbReference type="ARBA" id="ARBA00022687"/>
    </source>
</evidence>
<comment type="subunit">
    <text evidence="9">Binds CTNNB1.</text>
</comment>
<evidence type="ECO:0000256" key="8">
    <source>
        <dbReference type="ARBA" id="ARBA00054377"/>
    </source>
</evidence>
<evidence type="ECO:0000256" key="3">
    <source>
        <dbReference type="ARBA" id="ARBA00006505"/>
    </source>
</evidence>
<feature type="domain" description="Beta-catenin-interacting ICAT" evidence="12">
    <location>
        <begin position="1"/>
        <end position="63"/>
    </location>
</feature>
<dbReference type="RefSeq" id="XP_033699516.1">
    <property type="nucleotide sequence ID" value="XM_033843625.1"/>
</dbReference>
<proteinExistence type="inferred from homology"/>
<evidence type="ECO:0000256" key="1">
    <source>
        <dbReference type="ARBA" id="ARBA00004123"/>
    </source>
</evidence>
<evidence type="ECO:0000256" key="7">
    <source>
        <dbReference type="ARBA" id="ARBA00023242"/>
    </source>
</evidence>
<dbReference type="GO" id="GO:0008285">
    <property type="term" value="P:negative regulation of cell population proliferation"/>
    <property type="evidence" value="ECO:0007669"/>
    <property type="project" value="UniProtKB-ARBA"/>
</dbReference>
<dbReference type="PANTHER" id="PTHR47142:SF1">
    <property type="entry name" value="BETA-CATENIN-INTERACTING PROTEIN 1"/>
    <property type="match status" value="1"/>
</dbReference>
<dbReference type="SUPFAM" id="SSF81730">
    <property type="entry name" value="beta-catenin-interacting protein ICAT"/>
    <property type="match status" value="1"/>
</dbReference>
<comment type="subcellular location">
    <subcellularLocation>
        <location evidence="2">Cytoplasm</location>
    </subcellularLocation>
    <subcellularLocation>
        <location evidence="1">Nucleus</location>
    </subcellularLocation>
</comment>
<comment type="similarity">
    <text evidence="3">Belongs to the CTNNBIP1 family.</text>
</comment>
<dbReference type="GO" id="GO:0016055">
    <property type="term" value="P:Wnt signaling pathway"/>
    <property type="evidence" value="ECO:0007669"/>
    <property type="project" value="UniProtKB-KW"/>
</dbReference>
<keyword evidence="5" id="KW-0597">Phosphoprotein</keyword>
<comment type="function">
    <text evidence="8">Prevents the interaction between CTNNB1 and TCF family members, and acts as a negative regulator of the Wnt signaling pathway.</text>
</comment>
<dbReference type="InterPro" id="IPR009428">
    <property type="entry name" value="ICAT_dom"/>
</dbReference>
<protein>
    <recommendedName>
        <fullName evidence="10">Beta-catenin-interacting protein 1</fullName>
    </recommendedName>
</protein>
<accession>A0A6J3QAQ0</accession>
<dbReference type="InterPro" id="IPR036911">
    <property type="entry name" value="ICAT_sf"/>
</dbReference>
<dbReference type="Pfam" id="PF06384">
    <property type="entry name" value="ICAT"/>
    <property type="match status" value="1"/>
</dbReference>
<evidence type="ECO:0000259" key="12">
    <source>
        <dbReference type="Pfam" id="PF06384"/>
    </source>
</evidence>
<keyword evidence="6" id="KW-0879">Wnt signaling pathway</keyword>
<keyword evidence="13" id="KW-1185">Reference proteome</keyword>
<feature type="compositionally biased region" description="Gly residues" evidence="11">
    <location>
        <begin position="133"/>
        <end position="142"/>
    </location>
</feature>
<feature type="compositionally biased region" description="Low complexity" evidence="11">
    <location>
        <begin position="94"/>
        <end position="110"/>
    </location>
</feature>
<keyword evidence="7" id="KW-0539">Nucleus</keyword>
<dbReference type="GO" id="GO:0000122">
    <property type="term" value="P:negative regulation of transcription by RNA polymerase II"/>
    <property type="evidence" value="ECO:0007669"/>
    <property type="project" value="UniProtKB-ARBA"/>
</dbReference>
<feature type="region of interest" description="Disordered" evidence="11">
    <location>
        <begin position="56"/>
        <end position="142"/>
    </location>
</feature>
<dbReference type="GO" id="GO:0030877">
    <property type="term" value="C:beta-catenin destruction complex"/>
    <property type="evidence" value="ECO:0007669"/>
    <property type="project" value="TreeGrafter"/>
</dbReference>
<evidence type="ECO:0000256" key="2">
    <source>
        <dbReference type="ARBA" id="ARBA00004496"/>
    </source>
</evidence>
<sequence>MNREGAPGKSPEEMYIQQKVRVLLMLRKMGSNLTASEEEFLRTYAGVVSSQLSQLPQHSIDQESVAPALPDGWSTRERFRGGSSLTHRAEPQLAAASRRGACRASRASRPVPSPSPAGSQGPNQVMGGSLSRPGGGRGRNGGVWGPHSCRGSGGCISSAFACPCPPPPSTLFRDKETTLVCRGLL</sequence>
<evidence type="ECO:0000313" key="14">
    <source>
        <dbReference type="RefSeq" id="XP_033699516.1"/>
    </source>
</evidence>
<dbReference type="CTD" id="56998"/>
<dbReference type="Gene3D" id="1.10.10.490">
    <property type="entry name" value="Beta-catenin-interacting ICAT"/>
    <property type="match status" value="1"/>
</dbReference>
<dbReference type="GO" id="GO:0090090">
    <property type="term" value="P:negative regulation of canonical Wnt signaling pathway"/>
    <property type="evidence" value="ECO:0007669"/>
    <property type="project" value="UniProtKB-ARBA"/>
</dbReference>
<keyword evidence="4" id="KW-0963">Cytoplasm</keyword>
<dbReference type="Proteomes" id="UP000245320">
    <property type="component" value="Chromosome 1"/>
</dbReference>
<evidence type="ECO:0000256" key="4">
    <source>
        <dbReference type="ARBA" id="ARBA00022490"/>
    </source>
</evidence>
<gene>
    <name evidence="14" type="primary">CTNNBIP1</name>
</gene>
<evidence type="ECO:0000256" key="10">
    <source>
        <dbReference type="ARBA" id="ARBA00067674"/>
    </source>
</evidence>
<dbReference type="GO" id="GO:0005829">
    <property type="term" value="C:cytosol"/>
    <property type="evidence" value="ECO:0007669"/>
    <property type="project" value="TreeGrafter"/>
</dbReference>
<evidence type="ECO:0000256" key="11">
    <source>
        <dbReference type="SAM" id="MobiDB-lite"/>
    </source>
</evidence>